<keyword evidence="2" id="KW-1185">Reference proteome</keyword>
<organism evidence="1 2">
    <name type="scientific">Sulfurimonas marina</name>
    <dbReference type="NCBI Taxonomy" id="2590551"/>
    <lineage>
        <taxon>Bacteria</taxon>
        <taxon>Pseudomonadati</taxon>
        <taxon>Campylobacterota</taxon>
        <taxon>Epsilonproteobacteria</taxon>
        <taxon>Campylobacterales</taxon>
        <taxon>Sulfurimonadaceae</taxon>
        <taxon>Sulfurimonas</taxon>
    </lineage>
</organism>
<dbReference type="AlphaFoldDB" id="A0A7M1AXZ0"/>
<name>A0A7M1AXZ0_9BACT</name>
<evidence type="ECO:0000313" key="2">
    <source>
        <dbReference type="Proteomes" id="UP000593910"/>
    </source>
</evidence>
<sequence length="121" mass="13832">MKPLTQTGLTEFLERFENFKGAELRSVEVINPFEIKVVLATQDKARAFDWITIELLFSEVEAANLVEDNQLNFIDMENGASIIYEENKFAFGIGECYNISTIKSSSLYLISNTLKYQEGQF</sequence>
<dbReference type="Proteomes" id="UP000593910">
    <property type="component" value="Chromosome"/>
</dbReference>
<dbReference type="EMBL" id="CP041165">
    <property type="protein sequence ID" value="QOP42314.1"/>
    <property type="molecule type" value="Genomic_DNA"/>
</dbReference>
<accession>A0A7M1AXZ0</accession>
<dbReference type="RefSeq" id="WP_193113635.1">
    <property type="nucleotide sequence ID" value="NZ_CP041165.1"/>
</dbReference>
<reference evidence="1 2" key="1">
    <citation type="submission" date="2019-06" db="EMBL/GenBank/DDBJ databases">
        <title>Sulfurimonas gotlandica sp. nov., a chemoautotrophic and psychrotolerant epsilonproteobacterium isolated from a pelagic redoxcline, and an emended description of the genus Sulfurimonas.</title>
        <authorList>
            <person name="Wang S."/>
            <person name="Jiang L."/>
            <person name="Shao Z."/>
        </authorList>
    </citation>
    <scope>NUCLEOTIDE SEQUENCE [LARGE SCALE GENOMIC DNA]</scope>
    <source>
        <strain evidence="1 2">B2</strain>
    </source>
</reference>
<protein>
    <submittedName>
        <fullName evidence="1">Uncharacterized protein</fullName>
    </submittedName>
</protein>
<gene>
    <name evidence="1" type="ORF">FJR03_11430</name>
</gene>
<evidence type="ECO:0000313" key="1">
    <source>
        <dbReference type="EMBL" id="QOP42314.1"/>
    </source>
</evidence>
<proteinExistence type="predicted"/>
<dbReference type="KEGG" id="smax:FJR03_11430"/>